<dbReference type="InterPro" id="IPR016181">
    <property type="entry name" value="Acyl_CoA_acyltransferase"/>
</dbReference>
<protein>
    <submittedName>
        <fullName evidence="4">GNAT family N-acetyltransferase</fullName>
    </submittedName>
</protein>
<dbReference type="RefSeq" id="WP_345481329.1">
    <property type="nucleotide sequence ID" value="NZ_BAABLP010000004.1"/>
</dbReference>
<name>A0ABP8Z975_9MICO</name>
<evidence type="ECO:0000256" key="1">
    <source>
        <dbReference type="ARBA" id="ARBA00022679"/>
    </source>
</evidence>
<dbReference type="SUPFAM" id="SSF55729">
    <property type="entry name" value="Acyl-CoA N-acyltransferases (Nat)"/>
    <property type="match status" value="2"/>
</dbReference>
<organism evidence="4 5">
    <name type="scientific">Amnibacterium soli</name>
    <dbReference type="NCBI Taxonomy" id="1282736"/>
    <lineage>
        <taxon>Bacteria</taxon>
        <taxon>Bacillati</taxon>
        <taxon>Actinomycetota</taxon>
        <taxon>Actinomycetes</taxon>
        <taxon>Micrococcales</taxon>
        <taxon>Microbacteriaceae</taxon>
        <taxon>Amnibacterium</taxon>
    </lineage>
</organism>
<dbReference type="Gene3D" id="3.40.630.30">
    <property type="match status" value="1"/>
</dbReference>
<dbReference type="PROSITE" id="PS51186">
    <property type="entry name" value="GNAT"/>
    <property type="match status" value="2"/>
</dbReference>
<proteinExistence type="predicted"/>
<keyword evidence="5" id="KW-1185">Reference proteome</keyword>
<keyword evidence="2" id="KW-0012">Acyltransferase</keyword>
<keyword evidence="1" id="KW-0808">Transferase</keyword>
<dbReference type="CDD" id="cd04301">
    <property type="entry name" value="NAT_SF"/>
    <property type="match status" value="1"/>
</dbReference>
<feature type="domain" description="N-acetyltransferase" evidence="3">
    <location>
        <begin position="163"/>
        <end position="309"/>
    </location>
</feature>
<gene>
    <name evidence="4" type="ORF">GCM10025783_22920</name>
</gene>
<evidence type="ECO:0000259" key="3">
    <source>
        <dbReference type="PROSITE" id="PS51186"/>
    </source>
</evidence>
<dbReference type="Proteomes" id="UP001500121">
    <property type="component" value="Unassembled WGS sequence"/>
</dbReference>
<dbReference type="InterPro" id="IPR000182">
    <property type="entry name" value="GNAT_dom"/>
</dbReference>
<dbReference type="PANTHER" id="PTHR43877">
    <property type="entry name" value="AMINOALKYLPHOSPHONATE N-ACETYLTRANSFERASE-RELATED-RELATED"/>
    <property type="match status" value="1"/>
</dbReference>
<evidence type="ECO:0000256" key="2">
    <source>
        <dbReference type="ARBA" id="ARBA00023315"/>
    </source>
</evidence>
<reference evidence="5" key="1">
    <citation type="journal article" date="2019" name="Int. J. Syst. Evol. Microbiol.">
        <title>The Global Catalogue of Microorganisms (GCM) 10K type strain sequencing project: providing services to taxonomists for standard genome sequencing and annotation.</title>
        <authorList>
            <consortium name="The Broad Institute Genomics Platform"/>
            <consortium name="The Broad Institute Genome Sequencing Center for Infectious Disease"/>
            <person name="Wu L."/>
            <person name="Ma J."/>
        </authorList>
    </citation>
    <scope>NUCLEOTIDE SEQUENCE [LARGE SCALE GENOMIC DNA]</scope>
    <source>
        <strain evidence="5">JCM 19015</strain>
    </source>
</reference>
<evidence type="ECO:0000313" key="5">
    <source>
        <dbReference type="Proteomes" id="UP001500121"/>
    </source>
</evidence>
<feature type="domain" description="N-acetyltransferase" evidence="3">
    <location>
        <begin position="10"/>
        <end position="155"/>
    </location>
</feature>
<dbReference type="Pfam" id="PF00583">
    <property type="entry name" value="Acetyltransf_1"/>
    <property type="match status" value="2"/>
</dbReference>
<sequence length="309" mass="32579">MQPPPSVAGIRWRPGRADDADALTAVGAAADRVDVPGHPRTRDEAEQLLAVVDPSRAVLVGERAGRPVAFGARFRPGGGPVRLLGAVAPEVRERGVGRALLAALLESARVDEPGAEQATVRSVGGGGVAPLARRSGFAPAREFVTMRRDLALPVESAALPGGLRLAPFEAALDEPLRLVKNAVFRDHWQGLVDGPEEWRSRMLGPQLRRELSRIAVDADGAIAGFVLAWRVDQHPGRVHLPLVGTAAAHRGRGVARALLASMLAAAADAGLTEADLDVDATSPTGADRVYARAAFVEVSRATVWSRPLR</sequence>
<evidence type="ECO:0000313" key="4">
    <source>
        <dbReference type="EMBL" id="GAA4749901.1"/>
    </source>
</evidence>
<comment type="caution">
    <text evidence="4">The sequence shown here is derived from an EMBL/GenBank/DDBJ whole genome shotgun (WGS) entry which is preliminary data.</text>
</comment>
<dbReference type="InterPro" id="IPR050832">
    <property type="entry name" value="Bact_Acetyltransf"/>
</dbReference>
<accession>A0ABP8Z975</accession>
<dbReference type="EMBL" id="BAABLP010000004">
    <property type="protein sequence ID" value="GAA4749901.1"/>
    <property type="molecule type" value="Genomic_DNA"/>
</dbReference>